<gene>
    <name evidence="2" type="ORF">FUA48_14715</name>
</gene>
<evidence type="ECO:0000313" key="3">
    <source>
        <dbReference type="Proteomes" id="UP000321222"/>
    </source>
</evidence>
<organism evidence="2 3">
    <name type="scientific">Flavobacterium alkalisoli</name>
    <dbReference type="NCBI Taxonomy" id="2602769"/>
    <lineage>
        <taxon>Bacteria</taxon>
        <taxon>Pseudomonadati</taxon>
        <taxon>Bacteroidota</taxon>
        <taxon>Flavobacteriia</taxon>
        <taxon>Flavobacteriales</taxon>
        <taxon>Flavobacteriaceae</taxon>
        <taxon>Flavobacterium</taxon>
    </lineage>
</organism>
<keyword evidence="1" id="KW-0812">Transmembrane</keyword>
<feature type="transmembrane region" description="Helical" evidence="1">
    <location>
        <begin position="78"/>
        <end position="96"/>
    </location>
</feature>
<sequence>MMDFAKPKNAVLFTFILLILTAIYIEFEYGMENFGINKTVGYTWEFSNIKAVLSLLVLFLSFFSYCVMWFFDLKLNKSLTLFNLAFLVFCLAVMSSGFQTVLSIYALLILIVNITYAIRIKMYDKKQNLQ</sequence>
<keyword evidence="1" id="KW-1133">Transmembrane helix</keyword>
<feature type="transmembrane region" description="Helical" evidence="1">
    <location>
        <begin position="49"/>
        <end position="71"/>
    </location>
</feature>
<dbReference type="Proteomes" id="UP000321222">
    <property type="component" value="Chromosome"/>
</dbReference>
<proteinExistence type="predicted"/>
<dbReference type="OrthoDB" id="1377491at2"/>
<dbReference type="AlphaFoldDB" id="A0A5B9FV37"/>
<accession>A0A5B9FV37</accession>
<dbReference type="EMBL" id="CP042831">
    <property type="protein sequence ID" value="QEE50784.1"/>
    <property type="molecule type" value="Genomic_DNA"/>
</dbReference>
<keyword evidence="1" id="KW-0472">Membrane</keyword>
<dbReference type="RefSeq" id="WP_147584230.1">
    <property type="nucleotide sequence ID" value="NZ_CP042831.1"/>
</dbReference>
<keyword evidence="3" id="KW-1185">Reference proteome</keyword>
<name>A0A5B9FV37_9FLAO</name>
<protein>
    <submittedName>
        <fullName evidence="2">Uncharacterized protein</fullName>
    </submittedName>
</protein>
<reference evidence="2 3" key="1">
    <citation type="submission" date="2019-08" db="EMBL/GenBank/DDBJ databases">
        <title>Flavobacterium alkalisoli sp. nov., isolated from rhizosphere soil of Suaeda salsa.</title>
        <authorList>
            <person name="Sun J.-Q."/>
            <person name="Xu L."/>
        </authorList>
    </citation>
    <scope>NUCLEOTIDE SEQUENCE [LARGE SCALE GENOMIC DNA]</scope>
    <source>
        <strain evidence="2 3">XS-5</strain>
    </source>
</reference>
<feature type="transmembrane region" description="Helical" evidence="1">
    <location>
        <begin position="102"/>
        <end position="120"/>
    </location>
</feature>
<evidence type="ECO:0000313" key="2">
    <source>
        <dbReference type="EMBL" id="QEE50784.1"/>
    </source>
</evidence>
<dbReference type="KEGG" id="fak:FUA48_14715"/>
<evidence type="ECO:0000256" key="1">
    <source>
        <dbReference type="SAM" id="Phobius"/>
    </source>
</evidence>